<keyword evidence="3" id="KW-1185">Reference proteome</keyword>
<evidence type="ECO:0000313" key="3">
    <source>
        <dbReference type="Proteomes" id="UP000678393"/>
    </source>
</evidence>
<organism evidence="2 3">
    <name type="scientific">Candidula unifasciata</name>
    <dbReference type="NCBI Taxonomy" id="100452"/>
    <lineage>
        <taxon>Eukaryota</taxon>
        <taxon>Metazoa</taxon>
        <taxon>Spiralia</taxon>
        <taxon>Lophotrochozoa</taxon>
        <taxon>Mollusca</taxon>
        <taxon>Gastropoda</taxon>
        <taxon>Heterobranchia</taxon>
        <taxon>Euthyneura</taxon>
        <taxon>Panpulmonata</taxon>
        <taxon>Eupulmonata</taxon>
        <taxon>Stylommatophora</taxon>
        <taxon>Helicina</taxon>
        <taxon>Helicoidea</taxon>
        <taxon>Geomitridae</taxon>
        <taxon>Candidula</taxon>
    </lineage>
</organism>
<comment type="caution">
    <text evidence="2">The sequence shown here is derived from an EMBL/GenBank/DDBJ whole genome shotgun (WGS) entry which is preliminary data.</text>
</comment>
<sequence>MTSPHVKFLERTDSLESFEGIFENDEETNDDDLVDTRDEHSETGSYNVAPAEEHERRCDPSTQGGDATVETPLLED</sequence>
<evidence type="ECO:0000313" key="2">
    <source>
        <dbReference type="EMBL" id="CAG5135572.1"/>
    </source>
</evidence>
<accession>A0A8S4A5K4</accession>
<reference evidence="2" key="1">
    <citation type="submission" date="2021-04" db="EMBL/GenBank/DDBJ databases">
        <authorList>
            <consortium name="Molecular Ecology Group"/>
        </authorList>
    </citation>
    <scope>NUCLEOTIDE SEQUENCE</scope>
</reference>
<name>A0A8S4A5K4_9EUPU</name>
<evidence type="ECO:0000256" key="1">
    <source>
        <dbReference type="SAM" id="MobiDB-lite"/>
    </source>
</evidence>
<proteinExistence type="predicted"/>
<gene>
    <name evidence="2" type="ORF">CUNI_LOCUS21130</name>
</gene>
<dbReference type="Proteomes" id="UP000678393">
    <property type="component" value="Unassembled WGS sequence"/>
</dbReference>
<dbReference type="AlphaFoldDB" id="A0A8S4A5K4"/>
<feature type="compositionally biased region" description="Acidic residues" evidence="1">
    <location>
        <begin position="22"/>
        <end position="33"/>
    </location>
</feature>
<feature type="non-terminal residue" evidence="2">
    <location>
        <position position="76"/>
    </location>
</feature>
<feature type="region of interest" description="Disordered" evidence="1">
    <location>
        <begin position="17"/>
        <end position="76"/>
    </location>
</feature>
<dbReference type="EMBL" id="CAJHNH020008432">
    <property type="protein sequence ID" value="CAG5135572.1"/>
    <property type="molecule type" value="Genomic_DNA"/>
</dbReference>
<protein>
    <submittedName>
        <fullName evidence="2">Uncharacterized protein</fullName>
    </submittedName>
</protein>